<evidence type="ECO:0000313" key="1">
    <source>
        <dbReference type="EMBL" id="ARV76716.1"/>
    </source>
</evidence>
<sequence>MKTISQASKIGWLESKVIALFGYFFGESETQHKEESPLGALVSAAGVRYTFPTKTECFIGSTGQKHLRPIQFEMAYGGNGEPLPIAINSLADDPKYVQCKYCDIYMTPVDYHRHIGNVSNKEIATRNDRIPGIPACKNYPIRSVSTERAVWVGDGYRELFRDERVTDMAMVERIPTVKNEDAEDLLTDPENLEDERAGYTFPEVGYERIDELGNTWRYLGKNERLVELPGLDAYQDALVRLHRHRIISDAVKSDKPVMIRFVRDNYNAEPNDYFSVELNGKLRKFTLEEDYKSDFHPMFRFTKGITEHRLCHDGSCVALIEVSYDVHSSATVTKATNKNGELTEFFLPSTHEFFKYVIVEATASEIL</sequence>
<evidence type="ECO:0000313" key="2">
    <source>
        <dbReference type="Proteomes" id="UP000225448"/>
    </source>
</evidence>
<reference evidence="1 2" key="1">
    <citation type="submission" date="2017-05" db="EMBL/GenBank/DDBJ databases">
        <authorList>
            <person name="Song R."/>
            <person name="Chenine A.L."/>
            <person name="Ruprecht R.M."/>
        </authorList>
    </citation>
    <scope>NUCLEOTIDE SEQUENCE [LARGE SCALE GENOMIC DNA]</scope>
</reference>
<accession>A0A1Y0SYI4</accession>
<proteinExistence type="predicted"/>
<keyword evidence="2" id="KW-1185">Reference proteome</keyword>
<dbReference type="Proteomes" id="UP000225448">
    <property type="component" value="Segment"/>
</dbReference>
<organism evidence="1 2">
    <name type="scientific">Pseudomonas phage Phabio</name>
    <dbReference type="NCBI Taxonomy" id="2006668"/>
    <lineage>
        <taxon>Viruses</taxon>
        <taxon>Duplodnaviria</taxon>
        <taxon>Heunggongvirae</taxon>
        <taxon>Uroviricota</taxon>
        <taxon>Caudoviricetes</taxon>
        <taxon>Chimalliviridae</taxon>
        <taxon>Phabiovirus</taxon>
        <taxon>Phabiovirus phabio</taxon>
    </lineage>
</organism>
<protein>
    <submittedName>
        <fullName evidence="1">Uncharacterized protein</fullName>
    </submittedName>
</protein>
<name>A0A1Y0SYI4_9CAUD</name>
<gene>
    <name evidence="1" type="ORF">PHABIO_85</name>
</gene>
<dbReference type="EMBL" id="MF042360">
    <property type="protein sequence ID" value="ARV76716.1"/>
    <property type="molecule type" value="Genomic_DNA"/>
</dbReference>